<evidence type="ECO:0000313" key="4">
    <source>
        <dbReference type="Proteomes" id="UP000051647"/>
    </source>
</evidence>
<dbReference type="AlphaFoldDB" id="A0A0R1S9K1"/>
<keyword evidence="4" id="KW-1185">Reference proteome</keyword>
<dbReference type="RefSeq" id="WP_010624784.1">
    <property type="nucleotide sequence ID" value="NZ_AZFA01000034.1"/>
</dbReference>
<dbReference type="PANTHER" id="PTHR46211">
    <property type="entry name" value="GLYCEROPHOSPHORYL DIESTER PHOSPHODIESTERASE"/>
    <property type="match status" value="1"/>
</dbReference>
<dbReference type="InterPro" id="IPR017946">
    <property type="entry name" value="PLC-like_Pdiesterase_TIM-brl"/>
</dbReference>
<proteinExistence type="predicted"/>
<organism evidence="3 4">
    <name type="scientific">Companilactobacillus versmoldensis DSM 14857 = KCTC 3814</name>
    <dbReference type="NCBI Taxonomy" id="1423815"/>
    <lineage>
        <taxon>Bacteria</taxon>
        <taxon>Bacillati</taxon>
        <taxon>Bacillota</taxon>
        <taxon>Bacilli</taxon>
        <taxon>Lactobacillales</taxon>
        <taxon>Lactobacillaceae</taxon>
        <taxon>Companilactobacillus</taxon>
    </lineage>
</organism>
<name>A0A0R1S9K1_9LACO</name>
<dbReference type="GO" id="GO:0008081">
    <property type="term" value="F:phosphoric diester hydrolase activity"/>
    <property type="evidence" value="ECO:0007669"/>
    <property type="project" value="InterPro"/>
</dbReference>
<dbReference type="PANTHER" id="PTHR46211:SF14">
    <property type="entry name" value="GLYCEROPHOSPHODIESTER PHOSPHODIESTERASE"/>
    <property type="match status" value="1"/>
</dbReference>
<dbReference type="SUPFAM" id="SSF51695">
    <property type="entry name" value="PLC-like phosphodiesterases"/>
    <property type="match status" value="1"/>
</dbReference>
<gene>
    <name evidence="3" type="ORF">FC27_GL001556</name>
</gene>
<keyword evidence="1" id="KW-1133">Transmembrane helix</keyword>
<sequence length="476" mass="54578">MHSKKFIYLNVVLAAMIFLTASGFTVVGHRGDPVKAPEETFQSIDTAFNEGADYVELDLHVSKDNVLVISHDRNLERVTGIPAIVSQKNFSYLSSLHQKNGEPMHSLDELFAHYKDNPNAKFLLETKKTKKGNPKNMEDLMKTSIDKYHMENRVMFHSFSASSLKKESELMPNIPRIFIAGTIKRVNFDVLSYVTGVNLSSNIITPEIINDIHYMHKSIYAWDEMNESPSKWNTLVNMQIDGVVTNYPATGNEYRDLKDQSRETNFNQNTFYMGLKDLPIYENPYKQIKTKKKVHPLDGYHVSNIVSFHGEKYVQLGENEFALAEGFNSDAELNNLRPYFGAKAVFRSQQPNNYLYEDPDDPDTLINQMPVDKAETIQAVQKIGSETWLKVDGGWINAQYVLIQLNDQAVYGNNSSNSYFSLPKTQRIKNIDLQQEFYFLQNRNNSKIIPATLMKQFNHLPFVNNNTSDNYSMNQI</sequence>
<evidence type="ECO:0000259" key="2">
    <source>
        <dbReference type="PROSITE" id="PS51704"/>
    </source>
</evidence>
<dbReference type="Proteomes" id="UP000051647">
    <property type="component" value="Unassembled WGS sequence"/>
</dbReference>
<protein>
    <submittedName>
        <fullName evidence="3">Cell surface glycerophosphoryl diester phosphodiesterase</fullName>
    </submittedName>
</protein>
<dbReference type="EMBL" id="AZFA01000034">
    <property type="protein sequence ID" value="KRL65564.1"/>
    <property type="molecule type" value="Genomic_DNA"/>
</dbReference>
<accession>A0A0R1S9K1</accession>
<dbReference type="PROSITE" id="PS51704">
    <property type="entry name" value="GP_PDE"/>
    <property type="match status" value="1"/>
</dbReference>
<dbReference type="Gene3D" id="3.20.20.190">
    <property type="entry name" value="Phosphatidylinositol (PI) phosphodiesterase"/>
    <property type="match status" value="1"/>
</dbReference>
<dbReference type="OrthoDB" id="384721at2"/>
<evidence type="ECO:0000313" key="3">
    <source>
        <dbReference type="EMBL" id="KRL65564.1"/>
    </source>
</evidence>
<reference evidence="3 4" key="1">
    <citation type="journal article" date="2015" name="Genome Announc.">
        <title>Expanding the biotechnology potential of lactobacilli through comparative genomics of 213 strains and associated genera.</title>
        <authorList>
            <person name="Sun Z."/>
            <person name="Harris H.M."/>
            <person name="McCann A."/>
            <person name="Guo C."/>
            <person name="Argimon S."/>
            <person name="Zhang W."/>
            <person name="Yang X."/>
            <person name="Jeffery I.B."/>
            <person name="Cooney J.C."/>
            <person name="Kagawa T.F."/>
            <person name="Liu W."/>
            <person name="Song Y."/>
            <person name="Salvetti E."/>
            <person name="Wrobel A."/>
            <person name="Rasinkangas P."/>
            <person name="Parkhill J."/>
            <person name="Rea M.C."/>
            <person name="O'Sullivan O."/>
            <person name="Ritari J."/>
            <person name="Douillard F.P."/>
            <person name="Paul Ross R."/>
            <person name="Yang R."/>
            <person name="Briner A.E."/>
            <person name="Felis G.E."/>
            <person name="de Vos W.M."/>
            <person name="Barrangou R."/>
            <person name="Klaenhammer T.R."/>
            <person name="Caufield P.W."/>
            <person name="Cui Y."/>
            <person name="Zhang H."/>
            <person name="O'Toole P.W."/>
        </authorList>
    </citation>
    <scope>NUCLEOTIDE SEQUENCE [LARGE SCALE GENOMIC DNA]</scope>
    <source>
        <strain evidence="3 4">DSM 14857</strain>
    </source>
</reference>
<feature type="transmembrane region" description="Helical" evidence="1">
    <location>
        <begin position="7"/>
        <end position="27"/>
    </location>
</feature>
<dbReference type="InterPro" id="IPR030395">
    <property type="entry name" value="GP_PDE_dom"/>
</dbReference>
<dbReference type="Pfam" id="PF03009">
    <property type="entry name" value="GDPD"/>
    <property type="match status" value="1"/>
</dbReference>
<comment type="caution">
    <text evidence="3">The sequence shown here is derived from an EMBL/GenBank/DDBJ whole genome shotgun (WGS) entry which is preliminary data.</text>
</comment>
<evidence type="ECO:0000256" key="1">
    <source>
        <dbReference type="SAM" id="Phobius"/>
    </source>
</evidence>
<dbReference type="PATRIC" id="fig|1423815.3.peg.1593"/>
<feature type="domain" description="GP-PDE" evidence="2">
    <location>
        <begin position="24"/>
        <end position="255"/>
    </location>
</feature>
<keyword evidence="1" id="KW-0812">Transmembrane</keyword>
<dbReference type="eggNOG" id="COG0584">
    <property type="taxonomic scope" value="Bacteria"/>
</dbReference>
<dbReference type="STRING" id="1423815.FC27_GL001556"/>
<dbReference type="GO" id="GO:0006629">
    <property type="term" value="P:lipid metabolic process"/>
    <property type="evidence" value="ECO:0007669"/>
    <property type="project" value="InterPro"/>
</dbReference>
<keyword evidence="1" id="KW-0472">Membrane</keyword>